<dbReference type="EMBL" id="JAROKS010000022">
    <property type="protein sequence ID" value="KAK1789364.1"/>
    <property type="molecule type" value="Genomic_DNA"/>
</dbReference>
<evidence type="ECO:0000313" key="7">
    <source>
        <dbReference type="Proteomes" id="UP001239994"/>
    </source>
</evidence>
<dbReference type="InterPro" id="IPR054552">
    <property type="entry name" value="SPT2_N"/>
</dbReference>
<dbReference type="PANTHER" id="PTHR43128">
    <property type="entry name" value="L-2-HYDROXYCARBOXYLATE DEHYDROGENASE (NAD(P)(+))"/>
    <property type="match status" value="1"/>
</dbReference>
<feature type="compositionally biased region" description="Polar residues" evidence="4">
    <location>
        <begin position="326"/>
        <end position="340"/>
    </location>
</feature>
<dbReference type="InterPro" id="IPR008883">
    <property type="entry name" value="UEV_N"/>
</dbReference>
<sequence>MDFDNVLSIASQNQGVSGVQKRYSLKPGPPKKDPKVKGVNSAAVQAFLKKQEVEHKKKELEKKRQKDDLLAKRVELKSDRKARAMASRTKDNFRGYNGIPVVDQPKKKQSKTGNLEERQDFSDAYDEDNYEYVDSDSECEQETVPVRPQARIDGPSKNGGTQRKNIPAKAARPCLNFADLLKLAEKKQFEPVELKPTKKIEERLRTADEIKELEFERKVKKQDKGKDSKADKSSGLKNGNSSSNSHKKSVSDRDNREGKSHKSSVEKPPSGISKMPKSLAQSERLHSSAKLSHGNGSKPSSSFSRALSGKATMTGGTLVSVKQAPSRPQSGQKLTTSSDLTSKKGYPGLPQEKASGSGSRPVAASNPSRLSNQAQGIKVSGQVRPSQGNSSKGPPQKLGKGDLPRSVGSAPPRPGSSGPIRAAPGGFSKQAGMQQPRPGGGLQGRSVPPGARPSENGPSRPGWGVPARPLNSMGPGPGRPQCTVVSETISSKNFAPKSEMTPRPLVPQGPRTIIGPTGHRILVRPPGPVLPPITSSYKRKCEDEEDYDPEMDDFIDDEGEDQDEISKHIREIFGYDRNKYKDESDYALKFMESSWKEQQKEEARRLLFSAESLESSVVRKMDHDSESVKRILSKYKFRDLATEELQKVNRVHPDVNTVTGTYTFSDGSQKDLLKLVINIPVKYKGCSYNLPIQLWLLDSFPFTPPICLLRPTATMMIREGKHVDARGRIYLPALHNWDYPKSSVTALLVEMIAKFEEDPPLAMKSEGDGKDPNELLAFVSHINLIEGGKQPEQSVYKVSVIGGGDLGIAAVLSIMAKGCVNKLVLIDIPQSSTKGGTMDLEIFSLPNVEVSKDLAASAGSRVVVFTMNAWSEEQSYVSVVQTNVDMYRQMVPVVAQLSPAAVLVVASQPVEIMTHVAWRQSCFSPTHVIGVGCNLDSQRLAHILNIALVTSSTSKQAWVIGELSDNKVAVWGNPRASGDKQTVLYPVSSSTKPLIDRAFEILKGKGQRSWSVGLSIADITYSILTDQRKTHSITTLAQGWGGIGSEVFLSLPCVLGANGSTRLAGVTLSPEYDAKLRESATSLSNFFVQLRI</sequence>
<dbReference type="SUPFAM" id="SSF51735">
    <property type="entry name" value="NAD(P)-binding Rossmann-fold domains"/>
    <property type="match status" value="1"/>
</dbReference>
<dbReference type="GO" id="GO:0006089">
    <property type="term" value="P:lactate metabolic process"/>
    <property type="evidence" value="ECO:0007669"/>
    <property type="project" value="TreeGrafter"/>
</dbReference>
<name>A0AAD9DQV2_9TELE</name>
<comment type="similarity">
    <text evidence="1">Belongs to the SPT2 family.</text>
</comment>
<dbReference type="CDD" id="cd11685">
    <property type="entry name" value="UEV_TSG101-like"/>
    <property type="match status" value="1"/>
</dbReference>
<dbReference type="Gene3D" id="3.40.50.720">
    <property type="entry name" value="NAD(P)-binding Rossmann-like Domain"/>
    <property type="match status" value="1"/>
</dbReference>
<feature type="domain" description="UEV" evidence="5">
    <location>
        <begin position="622"/>
        <end position="765"/>
    </location>
</feature>
<feature type="compositionally biased region" description="Polar residues" evidence="4">
    <location>
        <begin position="383"/>
        <end position="393"/>
    </location>
</feature>
<comment type="caution">
    <text evidence="6">The sequence shown here is derived from an EMBL/GenBank/DDBJ whole genome shotgun (WGS) entry which is preliminary data.</text>
</comment>
<evidence type="ECO:0000256" key="1">
    <source>
        <dbReference type="ARBA" id="ARBA00006461"/>
    </source>
</evidence>
<dbReference type="AlphaFoldDB" id="A0AAD9DQV2"/>
<dbReference type="Pfam" id="PF08243">
    <property type="entry name" value="SPT2"/>
    <property type="match status" value="1"/>
</dbReference>
<feature type="region of interest" description="Disordered" evidence="4">
    <location>
        <begin position="15"/>
        <end position="38"/>
    </location>
</feature>
<feature type="compositionally biased region" description="Polar residues" evidence="4">
    <location>
        <begin position="483"/>
        <end position="493"/>
    </location>
</feature>
<dbReference type="InterPro" id="IPR013256">
    <property type="entry name" value="Chromatin_SPT2"/>
</dbReference>
<dbReference type="SUPFAM" id="SSF54495">
    <property type="entry name" value="UBC-like"/>
    <property type="match status" value="1"/>
</dbReference>
<evidence type="ECO:0000313" key="6">
    <source>
        <dbReference type="EMBL" id="KAK1789364.1"/>
    </source>
</evidence>
<dbReference type="Pfam" id="PF22878">
    <property type="entry name" value="SPT2_N"/>
    <property type="match status" value="1"/>
</dbReference>
<dbReference type="InterPro" id="IPR016135">
    <property type="entry name" value="UBQ-conjugating_enzyme/RWD"/>
</dbReference>
<dbReference type="Proteomes" id="UP001239994">
    <property type="component" value="Unassembled WGS sequence"/>
</dbReference>
<dbReference type="InterPro" id="IPR022383">
    <property type="entry name" value="Lactate/malate_DH_C"/>
</dbReference>
<dbReference type="Pfam" id="PF05743">
    <property type="entry name" value="UEV"/>
    <property type="match status" value="1"/>
</dbReference>
<keyword evidence="7" id="KW-1185">Reference proteome</keyword>
<feature type="compositionally biased region" description="Basic and acidic residues" evidence="4">
    <location>
        <begin position="249"/>
        <end position="265"/>
    </location>
</feature>
<evidence type="ECO:0000256" key="4">
    <source>
        <dbReference type="SAM" id="MobiDB-lite"/>
    </source>
</evidence>
<feature type="compositionally biased region" description="Polar residues" evidence="4">
    <location>
        <begin position="365"/>
        <end position="375"/>
    </location>
</feature>
<reference evidence="6" key="1">
    <citation type="submission" date="2023-03" db="EMBL/GenBank/DDBJ databases">
        <title>Electrophorus voltai genome.</title>
        <authorList>
            <person name="Bian C."/>
        </authorList>
    </citation>
    <scope>NUCLEOTIDE SEQUENCE</scope>
    <source>
        <strain evidence="6">CB-2022</strain>
        <tissue evidence="6">Muscle</tissue>
    </source>
</reference>
<feature type="compositionally biased region" description="Polar residues" evidence="4">
    <location>
        <begin position="294"/>
        <end position="305"/>
    </location>
</feature>
<accession>A0AAD9DQV2</accession>
<evidence type="ECO:0000259" key="5">
    <source>
        <dbReference type="PROSITE" id="PS51322"/>
    </source>
</evidence>
<dbReference type="SUPFAM" id="SSF56327">
    <property type="entry name" value="LDH C-terminal domain-like"/>
    <property type="match status" value="1"/>
</dbReference>
<feature type="region of interest" description="Disordered" evidence="4">
    <location>
        <begin position="79"/>
        <end position="169"/>
    </location>
</feature>
<dbReference type="GO" id="GO:0015031">
    <property type="term" value="P:protein transport"/>
    <property type="evidence" value="ECO:0007669"/>
    <property type="project" value="InterPro"/>
</dbReference>
<dbReference type="SMART" id="SM00784">
    <property type="entry name" value="SPT2"/>
    <property type="match status" value="1"/>
</dbReference>
<feature type="compositionally biased region" description="Basic and acidic residues" evidence="4">
    <location>
        <begin position="79"/>
        <end position="93"/>
    </location>
</feature>
<feature type="compositionally biased region" description="Low complexity" evidence="4">
    <location>
        <begin position="235"/>
        <end position="244"/>
    </location>
</feature>
<dbReference type="InterPro" id="IPR001236">
    <property type="entry name" value="Lactate/malate_DH_N"/>
</dbReference>
<gene>
    <name evidence="6" type="ORF">P4O66_015294</name>
</gene>
<dbReference type="Gene3D" id="3.10.110.10">
    <property type="entry name" value="Ubiquitin Conjugating Enzyme"/>
    <property type="match status" value="1"/>
</dbReference>
<dbReference type="GO" id="GO:0004459">
    <property type="term" value="F:L-lactate dehydrogenase (NAD+) activity"/>
    <property type="evidence" value="ECO:0007669"/>
    <property type="project" value="TreeGrafter"/>
</dbReference>
<organism evidence="6 7">
    <name type="scientific">Electrophorus voltai</name>
    <dbReference type="NCBI Taxonomy" id="2609070"/>
    <lineage>
        <taxon>Eukaryota</taxon>
        <taxon>Metazoa</taxon>
        <taxon>Chordata</taxon>
        <taxon>Craniata</taxon>
        <taxon>Vertebrata</taxon>
        <taxon>Euteleostomi</taxon>
        <taxon>Actinopterygii</taxon>
        <taxon>Neopterygii</taxon>
        <taxon>Teleostei</taxon>
        <taxon>Ostariophysi</taxon>
        <taxon>Gymnotiformes</taxon>
        <taxon>Gymnotoidei</taxon>
        <taxon>Gymnotidae</taxon>
        <taxon>Electrophorus</taxon>
    </lineage>
</organism>
<feature type="coiled-coil region" evidence="3">
    <location>
        <begin position="43"/>
        <end position="70"/>
    </location>
</feature>
<feature type="compositionally biased region" description="Acidic residues" evidence="4">
    <location>
        <begin position="123"/>
        <end position="141"/>
    </location>
</feature>
<feature type="region of interest" description="Disordered" evidence="4">
    <location>
        <begin position="189"/>
        <end position="510"/>
    </location>
</feature>
<feature type="compositionally biased region" description="Basic and acidic residues" evidence="4">
    <location>
        <begin position="189"/>
        <end position="234"/>
    </location>
</feature>
<feature type="compositionally biased region" description="Low complexity" evidence="4">
    <location>
        <begin position="404"/>
        <end position="421"/>
    </location>
</feature>
<dbReference type="Gene3D" id="3.90.110.10">
    <property type="entry name" value="Lactate dehydrogenase/glycoside hydrolase, family 4, C-terminal"/>
    <property type="match status" value="1"/>
</dbReference>
<dbReference type="PANTHER" id="PTHR43128:SF33">
    <property type="entry name" value="UBIQUITIN-CONJUGATING ENZYME E2 VARIANT 3"/>
    <property type="match status" value="1"/>
</dbReference>
<keyword evidence="2 3" id="KW-0175">Coiled coil</keyword>
<dbReference type="InterPro" id="IPR001557">
    <property type="entry name" value="L-lactate/malate_DH"/>
</dbReference>
<dbReference type="PRINTS" id="PR00086">
    <property type="entry name" value="LLDHDRGNASE"/>
</dbReference>
<protein>
    <recommendedName>
        <fullName evidence="5">UEV domain-containing protein</fullName>
    </recommendedName>
</protein>
<evidence type="ECO:0000256" key="3">
    <source>
        <dbReference type="SAM" id="Coils"/>
    </source>
</evidence>
<evidence type="ECO:0000256" key="2">
    <source>
        <dbReference type="ARBA" id="ARBA00023054"/>
    </source>
</evidence>
<dbReference type="Pfam" id="PF02866">
    <property type="entry name" value="Ldh_1_C"/>
    <property type="match status" value="1"/>
</dbReference>
<dbReference type="InterPro" id="IPR015955">
    <property type="entry name" value="Lactate_DH/Glyco_Ohase_4_C"/>
</dbReference>
<dbReference type="Pfam" id="PF00056">
    <property type="entry name" value="Ldh_1_N"/>
    <property type="match status" value="1"/>
</dbReference>
<dbReference type="InterPro" id="IPR036291">
    <property type="entry name" value="NAD(P)-bd_dom_sf"/>
</dbReference>
<dbReference type="PROSITE" id="PS51322">
    <property type="entry name" value="UEV"/>
    <property type="match status" value="1"/>
</dbReference>
<proteinExistence type="inferred from homology"/>